<evidence type="ECO:0000256" key="3">
    <source>
        <dbReference type="ARBA" id="ARBA00009508"/>
    </source>
</evidence>
<reference evidence="16" key="2">
    <citation type="journal article" date="2019" name="Gigascience">
        <title>High-quality Schistosoma haematobium genome achieved by single-molecule and long-range sequencing.</title>
        <authorList>
            <person name="Stroehlein A.J."/>
            <person name="Korhonen P.K."/>
            <person name="Chong T.M."/>
            <person name="Lim Y.L."/>
            <person name="Chan K.G."/>
            <person name="Webster B."/>
            <person name="Rollinson D."/>
            <person name="Brindley P.J."/>
            <person name="Gasser R.B."/>
            <person name="Young N.D."/>
        </authorList>
    </citation>
    <scope>NUCLEOTIDE SEQUENCE</scope>
</reference>
<evidence type="ECO:0000256" key="8">
    <source>
        <dbReference type="ARBA" id="ARBA00022660"/>
    </source>
</evidence>
<name>A0A6A5DBK5_SCHHA</name>
<dbReference type="CTD" id="24596698"/>
<dbReference type="PANTHER" id="PTHR12868:SF0">
    <property type="entry name" value="NADH DEHYDROGENASE [UBIQUINONE] 1 BETA SUBCOMPLEX SUBUNIT 9"/>
    <property type="match status" value="1"/>
</dbReference>
<evidence type="ECO:0000313" key="16">
    <source>
        <dbReference type="EMBL" id="KAH9591315.1"/>
    </source>
</evidence>
<evidence type="ECO:0000256" key="13">
    <source>
        <dbReference type="ARBA" id="ARBA00023136"/>
    </source>
</evidence>
<reference evidence="16" key="4">
    <citation type="journal article" date="2022" name="PLoS Pathog.">
        <title>Chromosome-level genome of Schistosoma haematobium underpins genome-wide explorations of molecular variation.</title>
        <authorList>
            <person name="Stroehlein A.J."/>
            <person name="Korhonen P.K."/>
            <person name="Lee V.V."/>
            <person name="Ralph S.A."/>
            <person name="Mentink-Kane M."/>
            <person name="You H."/>
            <person name="McManus D.P."/>
            <person name="Tchuente L.T."/>
            <person name="Stothard J.R."/>
            <person name="Kaur P."/>
            <person name="Dudchenko O."/>
            <person name="Aiden E.L."/>
            <person name="Yang B."/>
            <person name="Yang H."/>
            <person name="Emery A.M."/>
            <person name="Webster B.L."/>
            <person name="Brindley P.J."/>
            <person name="Rollinson D."/>
            <person name="Chang B.C.H."/>
            <person name="Gasser R.B."/>
            <person name="Young N.D."/>
        </authorList>
    </citation>
    <scope>NUCLEOTIDE SEQUENCE</scope>
</reference>
<keyword evidence="9" id="KW-0999">Mitochondrion inner membrane</keyword>
<keyword evidence="13" id="KW-0472">Membrane</keyword>
<evidence type="ECO:0000313" key="17">
    <source>
        <dbReference type="Proteomes" id="UP000471633"/>
    </source>
</evidence>
<dbReference type="GO" id="GO:0006120">
    <property type="term" value="P:mitochondrial electron transport, NADH to ubiquinone"/>
    <property type="evidence" value="ECO:0007669"/>
    <property type="project" value="InterPro"/>
</dbReference>
<accession>A0A6A5DBK5</accession>
<dbReference type="InterPro" id="IPR008011">
    <property type="entry name" value="Complex1_LYR_dom"/>
</dbReference>
<evidence type="ECO:0000256" key="9">
    <source>
        <dbReference type="ARBA" id="ARBA00022792"/>
    </source>
</evidence>
<gene>
    <name evidence="16" type="primary">NDUFB9_1</name>
    <name evidence="16" type="ORF">MS3_00003641</name>
</gene>
<organism evidence="16 17">
    <name type="scientific">Schistosoma haematobium</name>
    <name type="common">Blood fluke</name>
    <dbReference type="NCBI Taxonomy" id="6185"/>
    <lineage>
        <taxon>Eukaryota</taxon>
        <taxon>Metazoa</taxon>
        <taxon>Spiralia</taxon>
        <taxon>Lophotrochozoa</taxon>
        <taxon>Platyhelminthes</taxon>
        <taxon>Trematoda</taxon>
        <taxon>Digenea</taxon>
        <taxon>Strigeidida</taxon>
        <taxon>Schistosomatoidea</taxon>
        <taxon>Schistosomatidae</taxon>
        <taxon>Schistosoma</taxon>
    </lineage>
</organism>
<evidence type="ECO:0000256" key="6">
    <source>
        <dbReference type="ARBA" id="ARBA00022448"/>
    </source>
</evidence>
<evidence type="ECO:0000256" key="5">
    <source>
        <dbReference type="ARBA" id="ARBA00018684"/>
    </source>
</evidence>
<keyword evidence="17" id="KW-1185">Reference proteome</keyword>
<evidence type="ECO:0000256" key="4">
    <source>
        <dbReference type="ARBA" id="ARBA00011790"/>
    </source>
</evidence>
<keyword evidence="8" id="KW-0679">Respiratory chain</keyword>
<dbReference type="GeneID" id="24596698"/>
<dbReference type="RefSeq" id="XP_012800789.2">
    <property type="nucleotide sequence ID" value="XM_012945335.3"/>
</dbReference>
<evidence type="ECO:0000256" key="12">
    <source>
        <dbReference type="ARBA" id="ARBA00023128"/>
    </source>
</evidence>
<keyword evidence="12" id="KW-0496">Mitochondrion</keyword>
<reference evidence="16" key="1">
    <citation type="journal article" date="2012" name="Nat. Genet.">
        <title>Whole-genome sequence of Schistosoma haematobium.</title>
        <authorList>
            <person name="Young N.D."/>
            <person name="Jex A.R."/>
            <person name="Li B."/>
            <person name="Liu S."/>
            <person name="Yang L."/>
            <person name="Xiong Z."/>
            <person name="Li Y."/>
            <person name="Cantacessi C."/>
            <person name="Hall R.S."/>
            <person name="Xu X."/>
            <person name="Chen F."/>
            <person name="Wu X."/>
            <person name="Zerlotini A."/>
            <person name="Oliveira G."/>
            <person name="Hofmann A."/>
            <person name="Zhang G."/>
            <person name="Fang X."/>
            <person name="Kang Y."/>
            <person name="Campbell B.E."/>
            <person name="Loukas A."/>
            <person name="Ranganathan S."/>
            <person name="Rollinson D."/>
            <person name="Rinaldi G."/>
            <person name="Brindley P.J."/>
            <person name="Yang H."/>
            <person name="Wang J."/>
            <person name="Wang J."/>
            <person name="Gasser R.B."/>
        </authorList>
    </citation>
    <scope>NUCLEOTIDE SEQUENCE</scope>
</reference>
<dbReference type="InterPro" id="IPR033034">
    <property type="entry name" value="NDUFB9"/>
</dbReference>
<comment type="function">
    <text evidence="1">Accessory subunit of the mitochondrial membrane respiratory chain NADH dehydrogenase (Complex I), that is believed to be not involved in catalysis. Complex I functions in the transfer of electrons from NADH to the respiratory chain. The immediate electron acceptor for the enzyme is believed to be ubiquinone.</text>
</comment>
<proteinExistence type="inferred from homology"/>
<dbReference type="GO" id="GO:0005743">
    <property type="term" value="C:mitochondrial inner membrane"/>
    <property type="evidence" value="ECO:0007669"/>
    <property type="project" value="UniProtKB-SubCell"/>
</dbReference>
<evidence type="ECO:0000256" key="1">
    <source>
        <dbReference type="ARBA" id="ARBA00002920"/>
    </source>
</evidence>
<dbReference type="Proteomes" id="UP000471633">
    <property type="component" value="Unassembled WGS sequence"/>
</dbReference>
<dbReference type="InterPro" id="IPR045292">
    <property type="entry name" value="Complex1_LYR_NDUFB9_LYRM3"/>
</dbReference>
<dbReference type="PANTHER" id="PTHR12868">
    <property type="entry name" value="NADH-UBIQUINONE OXIDOREDUCTASE B22 SUBUNIT"/>
    <property type="match status" value="1"/>
</dbReference>
<keyword evidence="11" id="KW-0007">Acetylation</keyword>
<evidence type="ECO:0000256" key="10">
    <source>
        <dbReference type="ARBA" id="ARBA00022982"/>
    </source>
</evidence>
<keyword evidence="6" id="KW-0813">Transport</keyword>
<dbReference type="Pfam" id="PF05347">
    <property type="entry name" value="Complex1_LYR"/>
    <property type="match status" value="1"/>
</dbReference>
<comment type="caution">
    <text evidence="16">The sequence shown here is derived from an EMBL/GenBank/DDBJ whole genome shotgun (WGS) entry which is preliminary data.</text>
</comment>
<comment type="subunit">
    <text evidence="4">Mammalian complex I is composed of 45 different subunits.</text>
</comment>
<dbReference type="EMBL" id="AMPZ03000002">
    <property type="protein sequence ID" value="KAH9591315.1"/>
    <property type="molecule type" value="Genomic_DNA"/>
</dbReference>
<keyword evidence="7" id="KW-0597">Phosphoprotein</keyword>
<comment type="subcellular location">
    <subcellularLocation>
        <location evidence="2">Mitochondrion inner membrane</location>
        <topology evidence="2">Peripheral membrane protein</topology>
        <orientation evidence="2">Matrix side</orientation>
    </subcellularLocation>
</comment>
<protein>
    <recommendedName>
        <fullName evidence="5">NADH dehydrogenase [ubiquinone] 1 beta subcomplex subunit 9</fullName>
    </recommendedName>
    <alternativeName>
        <fullName evidence="14">Complex I-B22</fullName>
    </alternativeName>
    <alternativeName>
        <fullName evidence="15">NADH-ubiquinone oxidoreductase B22 subunit</fullName>
    </alternativeName>
</protein>
<sequence>MSSRRNGIAYSVRVLRLERYVAGMSWSTIPPHLRTRLISHGQKVCELYKAALYDLKAKNRDVLKYRYHAVLMRARFEENRNIKDAVLARKMLEDGWAELKQIEAPYPYKYPDAPGGAAYGRETVFNDFNYDLWHPLEKKQYPDFFARREKRKKEFIEAWVKRYGPENEKVF</sequence>
<evidence type="ECO:0000256" key="14">
    <source>
        <dbReference type="ARBA" id="ARBA00030192"/>
    </source>
</evidence>
<evidence type="ECO:0000256" key="7">
    <source>
        <dbReference type="ARBA" id="ARBA00022553"/>
    </source>
</evidence>
<evidence type="ECO:0000256" key="11">
    <source>
        <dbReference type="ARBA" id="ARBA00022990"/>
    </source>
</evidence>
<evidence type="ECO:0000256" key="15">
    <source>
        <dbReference type="ARBA" id="ARBA00032528"/>
    </source>
</evidence>
<comment type="similarity">
    <text evidence="3">Belongs to the complex I LYR family.</text>
</comment>
<dbReference type="AlphaFoldDB" id="A0A6A5DBK5"/>
<reference evidence="16" key="3">
    <citation type="submission" date="2021-06" db="EMBL/GenBank/DDBJ databases">
        <title>Chromosome-level genome assembly for S. haematobium.</title>
        <authorList>
            <person name="Stroehlein A.J."/>
        </authorList>
    </citation>
    <scope>NUCLEOTIDE SEQUENCE</scope>
</reference>
<keyword evidence="10" id="KW-0249">Electron transport</keyword>
<evidence type="ECO:0000256" key="2">
    <source>
        <dbReference type="ARBA" id="ARBA00004443"/>
    </source>
</evidence>
<dbReference type="KEGG" id="shx:MS3_00003641"/>
<dbReference type="CDD" id="cd20263">
    <property type="entry name" value="Complex1_LYR_NDUFB9_LYRM3"/>
    <property type="match status" value="1"/>
</dbReference>